<comment type="caution">
    <text evidence="2">The sequence shown here is derived from an EMBL/GenBank/DDBJ whole genome shotgun (WGS) entry which is preliminary data.</text>
</comment>
<sequence>MSCALESSRYILSKKPVQYTHLPGVLRHCIHTRTNWGFLTPSASVDRVESTLFWNSRGFDVLLWLILPVVICLSQSLSHASLSTNCFKVKPQKAQ</sequence>
<evidence type="ECO:0000256" key="1">
    <source>
        <dbReference type="SAM" id="Phobius"/>
    </source>
</evidence>
<keyword evidence="1" id="KW-1133">Transmembrane helix</keyword>
<evidence type="ECO:0000313" key="3">
    <source>
        <dbReference type="Proteomes" id="UP000466442"/>
    </source>
</evidence>
<organism evidence="2 3">
    <name type="scientific">Apolygus lucorum</name>
    <name type="common">Small green plant bug</name>
    <name type="synonym">Lygocoris lucorum</name>
    <dbReference type="NCBI Taxonomy" id="248454"/>
    <lineage>
        <taxon>Eukaryota</taxon>
        <taxon>Metazoa</taxon>
        <taxon>Ecdysozoa</taxon>
        <taxon>Arthropoda</taxon>
        <taxon>Hexapoda</taxon>
        <taxon>Insecta</taxon>
        <taxon>Pterygota</taxon>
        <taxon>Neoptera</taxon>
        <taxon>Paraneoptera</taxon>
        <taxon>Hemiptera</taxon>
        <taxon>Heteroptera</taxon>
        <taxon>Panheteroptera</taxon>
        <taxon>Cimicomorpha</taxon>
        <taxon>Miridae</taxon>
        <taxon>Mirini</taxon>
        <taxon>Apolygus</taxon>
    </lineage>
</organism>
<keyword evidence="3" id="KW-1185">Reference proteome</keyword>
<evidence type="ECO:0000313" key="2">
    <source>
        <dbReference type="EMBL" id="KAF6197437.1"/>
    </source>
</evidence>
<gene>
    <name evidence="2" type="ORF">GE061_020192</name>
</gene>
<dbReference type="AlphaFoldDB" id="A0A8S9WK14"/>
<dbReference type="Proteomes" id="UP000466442">
    <property type="component" value="Unassembled WGS sequence"/>
</dbReference>
<name>A0A8S9WK14_APOLU</name>
<proteinExistence type="predicted"/>
<dbReference type="OrthoDB" id="5246823at2759"/>
<reference evidence="2" key="1">
    <citation type="journal article" date="2021" name="Mol. Ecol. Resour.">
        <title>Apolygus lucorum genome provides insights into omnivorousness and mesophyll feeding.</title>
        <authorList>
            <person name="Liu Y."/>
            <person name="Liu H."/>
            <person name="Wang H."/>
            <person name="Huang T."/>
            <person name="Liu B."/>
            <person name="Yang B."/>
            <person name="Yin L."/>
            <person name="Li B."/>
            <person name="Zhang Y."/>
            <person name="Zhang S."/>
            <person name="Jiang F."/>
            <person name="Zhang X."/>
            <person name="Ren Y."/>
            <person name="Wang B."/>
            <person name="Wang S."/>
            <person name="Lu Y."/>
            <person name="Wu K."/>
            <person name="Fan W."/>
            <person name="Wang G."/>
        </authorList>
    </citation>
    <scope>NUCLEOTIDE SEQUENCE</scope>
    <source>
        <strain evidence="2">12Hb</strain>
    </source>
</reference>
<keyword evidence="1" id="KW-0812">Transmembrane</keyword>
<protein>
    <submittedName>
        <fullName evidence="2">Uncharacterized protein</fullName>
    </submittedName>
</protein>
<accession>A0A8S9WK14</accession>
<dbReference type="EMBL" id="WIXP02000058">
    <property type="protein sequence ID" value="KAF6197437.1"/>
    <property type="molecule type" value="Genomic_DNA"/>
</dbReference>
<keyword evidence="1" id="KW-0472">Membrane</keyword>
<feature type="transmembrane region" description="Helical" evidence="1">
    <location>
        <begin position="61"/>
        <end position="82"/>
    </location>
</feature>